<sequence length="478" mass="48646">MAHEHAEHRQYEGDFYAQTQQKLQQNVHHFGAEDQGDAREGVTPQTQNQAAQYSVEQGKVLLQNQATRGDAPAPGQNYAASSHEDLYSMVHENMNPGDLDDRGRVANKLGNWLADVSNAANDAVNSSEIQWQGDGAAKAHGFFQSTATYTADTANAAQLSSNRYSQQAAAADYAQKNMPEPTGFNQQAEITKATQQYQAGDVVGATQTMNNVAAKQQQADAAHQQAVQVLQGLDSTYHETASTQPTYTPPPQLGQGDSTSVSGFHGTGGTGFTGTPTVGGTGPGGTTGTFVGPGGPGGQGGTGPNPPATTPPGYVPPGTSSGTGTFSGNTNFRAAPAASTFGRVTPDGLAMPGTTAGGTSSGGGDTVRNKGVGRSGGGFAGARVSGSAGAAPKESPAEGGKTGGKTGERLERGATAAAAAKGKANTPGGAAPGAAGKKKEDDKEHKNKYAVDDEVFDLKPERGPDGEKVVKPTIGETT</sequence>
<proteinExistence type="predicted"/>
<evidence type="ECO:0008006" key="4">
    <source>
        <dbReference type="Google" id="ProtNLM"/>
    </source>
</evidence>
<feature type="compositionally biased region" description="Low complexity" evidence="1">
    <location>
        <begin position="381"/>
        <end position="391"/>
    </location>
</feature>
<feature type="region of interest" description="Disordered" evidence="1">
    <location>
        <begin position="239"/>
        <end position="478"/>
    </location>
</feature>
<feature type="compositionally biased region" description="Polar residues" evidence="1">
    <location>
        <begin position="43"/>
        <end position="55"/>
    </location>
</feature>
<dbReference type="RefSeq" id="WP_043776374.1">
    <property type="nucleotide sequence ID" value="NZ_JMQI01000006.1"/>
</dbReference>
<accession>A0A066U8Z0</accession>
<dbReference type="InterPro" id="IPR038332">
    <property type="entry name" value="PPE_sf"/>
</dbReference>
<feature type="compositionally biased region" description="Gly residues" evidence="1">
    <location>
        <begin position="355"/>
        <end position="365"/>
    </location>
</feature>
<dbReference type="eggNOG" id="COG5651">
    <property type="taxonomic scope" value="Bacteria"/>
</dbReference>
<comment type="caution">
    <text evidence="2">The sequence shown here is derived from an EMBL/GenBank/DDBJ whole genome shotgun (WGS) entry which is preliminary data.</text>
</comment>
<feature type="compositionally biased region" description="Basic and acidic residues" evidence="1">
    <location>
        <begin position="437"/>
        <end position="470"/>
    </location>
</feature>
<dbReference type="Proteomes" id="UP000027345">
    <property type="component" value="Unassembled WGS sequence"/>
</dbReference>
<gene>
    <name evidence="2" type="ORF">DV20_03505</name>
</gene>
<evidence type="ECO:0000313" key="2">
    <source>
        <dbReference type="EMBL" id="KDN23565.1"/>
    </source>
</evidence>
<organism evidence="2 3">
    <name type="scientific">Amycolatopsis rifamycinica</name>
    <dbReference type="NCBI Taxonomy" id="287986"/>
    <lineage>
        <taxon>Bacteria</taxon>
        <taxon>Bacillati</taxon>
        <taxon>Actinomycetota</taxon>
        <taxon>Actinomycetes</taxon>
        <taxon>Pseudonocardiales</taxon>
        <taxon>Pseudonocardiaceae</taxon>
        <taxon>Amycolatopsis</taxon>
    </lineage>
</organism>
<keyword evidence="3" id="KW-1185">Reference proteome</keyword>
<reference evidence="2 3" key="1">
    <citation type="submission" date="2014-05" db="EMBL/GenBank/DDBJ databases">
        <title>Draft genome sequence of Amycolatopsis rifamycinica DSM 46095.</title>
        <authorList>
            <person name="Lal R."/>
            <person name="Saxena A."/>
            <person name="Kumari R."/>
            <person name="Mukherjee U."/>
            <person name="Singh P."/>
            <person name="Sangwan N."/>
            <person name="Mahato N.K."/>
        </authorList>
    </citation>
    <scope>NUCLEOTIDE SEQUENCE [LARGE SCALE GENOMIC DNA]</scope>
    <source>
        <strain evidence="2 3">DSM 46095</strain>
    </source>
</reference>
<protein>
    <recommendedName>
        <fullName evidence="4">PPE family domain-containing protein</fullName>
    </recommendedName>
</protein>
<feature type="compositionally biased region" description="Low complexity" evidence="1">
    <location>
        <begin position="413"/>
        <end position="435"/>
    </location>
</feature>
<dbReference type="AlphaFoldDB" id="A0A066U8Z0"/>
<name>A0A066U8Z0_9PSEU</name>
<feature type="region of interest" description="Disordered" evidence="1">
    <location>
        <begin position="1"/>
        <end position="79"/>
    </location>
</feature>
<feature type="compositionally biased region" description="Low complexity" evidence="1">
    <location>
        <begin position="316"/>
        <end position="328"/>
    </location>
</feature>
<dbReference type="STRING" id="287986.DV20_03505"/>
<dbReference type="EMBL" id="JMQI01000006">
    <property type="protein sequence ID" value="KDN23565.1"/>
    <property type="molecule type" value="Genomic_DNA"/>
</dbReference>
<dbReference type="Gene3D" id="1.20.1260.20">
    <property type="entry name" value="PPE superfamily"/>
    <property type="match status" value="1"/>
</dbReference>
<feature type="compositionally biased region" description="Pro residues" evidence="1">
    <location>
        <begin position="304"/>
        <end position="315"/>
    </location>
</feature>
<dbReference type="OrthoDB" id="3603136at2"/>
<feature type="compositionally biased region" description="Gly residues" evidence="1">
    <location>
        <begin position="265"/>
        <end position="303"/>
    </location>
</feature>
<feature type="compositionally biased region" description="Basic and acidic residues" evidence="1">
    <location>
        <begin position="30"/>
        <end position="40"/>
    </location>
</feature>
<feature type="compositionally biased region" description="Basic and acidic residues" evidence="1">
    <location>
        <begin position="1"/>
        <end position="12"/>
    </location>
</feature>
<evidence type="ECO:0000256" key="1">
    <source>
        <dbReference type="SAM" id="MobiDB-lite"/>
    </source>
</evidence>
<feature type="compositionally biased region" description="Polar residues" evidence="1">
    <location>
        <begin position="17"/>
        <end position="27"/>
    </location>
</feature>
<evidence type="ECO:0000313" key="3">
    <source>
        <dbReference type="Proteomes" id="UP000027345"/>
    </source>
</evidence>